<name>A0AAE0U1R8_9PEZI</name>
<dbReference type="EMBL" id="JAULSW010000003">
    <property type="protein sequence ID" value="KAK3387681.1"/>
    <property type="molecule type" value="Genomic_DNA"/>
</dbReference>
<comment type="caution">
    <text evidence="2">The sequence shown here is derived from an EMBL/GenBank/DDBJ whole genome shotgun (WGS) entry which is preliminary data.</text>
</comment>
<reference evidence="2" key="1">
    <citation type="journal article" date="2023" name="Mol. Phylogenet. Evol.">
        <title>Genome-scale phylogeny and comparative genomics of the fungal order Sordariales.</title>
        <authorList>
            <person name="Hensen N."/>
            <person name="Bonometti L."/>
            <person name="Westerberg I."/>
            <person name="Brannstrom I.O."/>
            <person name="Guillou S."/>
            <person name="Cros-Aarteil S."/>
            <person name="Calhoun S."/>
            <person name="Haridas S."/>
            <person name="Kuo A."/>
            <person name="Mondo S."/>
            <person name="Pangilinan J."/>
            <person name="Riley R."/>
            <person name="LaButti K."/>
            <person name="Andreopoulos B."/>
            <person name="Lipzen A."/>
            <person name="Chen C."/>
            <person name="Yan M."/>
            <person name="Daum C."/>
            <person name="Ng V."/>
            <person name="Clum A."/>
            <person name="Steindorff A."/>
            <person name="Ohm R.A."/>
            <person name="Martin F."/>
            <person name="Silar P."/>
            <person name="Natvig D.O."/>
            <person name="Lalanne C."/>
            <person name="Gautier V."/>
            <person name="Ament-Velasquez S.L."/>
            <person name="Kruys A."/>
            <person name="Hutchinson M.I."/>
            <person name="Powell A.J."/>
            <person name="Barry K."/>
            <person name="Miller A.N."/>
            <person name="Grigoriev I.V."/>
            <person name="Debuchy R."/>
            <person name="Gladieux P."/>
            <person name="Hiltunen Thoren M."/>
            <person name="Johannesson H."/>
        </authorList>
    </citation>
    <scope>NUCLEOTIDE SEQUENCE</scope>
    <source>
        <strain evidence="2">CBS 232.78</strain>
    </source>
</reference>
<protein>
    <submittedName>
        <fullName evidence="2">Uncharacterized protein</fullName>
    </submittedName>
</protein>
<sequence>MTTQLSHRPTPPLFPQESLTASCHQPQLASSPRHHYHHRHDQEAQEEIEMARLDAGSSVASIDDLAPPPYSAVASPFQPTVQLQIETPGKRLLSFPLPLRPDPIPIFPVLEEDDHINNIIIDSGGSSSVNNNVITLPKFISIRPTRSSGSCFLVVSGGPAAGEDESSQEDNAVSTTTYRFGPGRSPRVRLFLPGGRKSHNSPPSPSAHPPIITSGRDSEPANNESATSWDDFELKSSGLLTRSVHFRTRLGTFEWRYASRKERKPLGADSLLVLDRIVRVANAGEADEEIRTPVVQFIRNAALRTPGSRGSSAGNG</sequence>
<evidence type="ECO:0000313" key="2">
    <source>
        <dbReference type="EMBL" id="KAK3387681.1"/>
    </source>
</evidence>
<dbReference type="Proteomes" id="UP001285441">
    <property type="component" value="Unassembled WGS sequence"/>
</dbReference>
<feature type="region of interest" description="Disordered" evidence="1">
    <location>
        <begin position="1"/>
        <end position="21"/>
    </location>
</feature>
<feature type="compositionally biased region" description="Polar residues" evidence="1">
    <location>
        <begin position="169"/>
        <end position="178"/>
    </location>
</feature>
<dbReference type="AlphaFoldDB" id="A0AAE0U1R8"/>
<evidence type="ECO:0000256" key="1">
    <source>
        <dbReference type="SAM" id="MobiDB-lite"/>
    </source>
</evidence>
<reference evidence="2" key="2">
    <citation type="submission" date="2023-06" db="EMBL/GenBank/DDBJ databases">
        <authorList>
            <consortium name="Lawrence Berkeley National Laboratory"/>
            <person name="Haridas S."/>
            <person name="Hensen N."/>
            <person name="Bonometti L."/>
            <person name="Westerberg I."/>
            <person name="Brannstrom I.O."/>
            <person name="Guillou S."/>
            <person name="Cros-Aarteil S."/>
            <person name="Calhoun S."/>
            <person name="Kuo A."/>
            <person name="Mondo S."/>
            <person name="Pangilinan J."/>
            <person name="Riley R."/>
            <person name="LaButti K."/>
            <person name="Andreopoulos B."/>
            <person name="Lipzen A."/>
            <person name="Chen C."/>
            <person name="Yanf M."/>
            <person name="Daum C."/>
            <person name="Ng V."/>
            <person name="Clum A."/>
            <person name="Steindorff A."/>
            <person name="Ohm R."/>
            <person name="Martin F."/>
            <person name="Silar P."/>
            <person name="Natvig D."/>
            <person name="Lalanne C."/>
            <person name="Gautier V."/>
            <person name="Ament-velasquez S.L."/>
            <person name="Kruys A."/>
            <person name="Hutchinson M.I."/>
            <person name="Powell A.J."/>
            <person name="Barry K."/>
            <person name="Miller A.N."/>
            <person name="Grigoriev I.V."/>
            <person name="Debuchy R."/>
            <person name="Gladieux P."/>
            <person name="Thoren M.H."/>
            <person name="Johannesson H."/>
        </authorList>
    </citation>
    <scope>NUCLEOTIDE SEQUENCE</scope>
    <source>
        <strain evidence="2">CBS 232.78</strain>
    </source>
</reference>
<keyword evidence="3" id="KW-1185">Reference proteome</keyword>
<feature type="region of interest" description="Disordered" evidence="1">
    <location>
        <begin position="159"/>
        <end position="227"/>
    </location>
</feature>
<evidence type="ECO:0000313" key="3">
    <source>
        <dbReference type="Proteomes" id="UP001285441"/>
    </source>
</evidence>
<gene>
    <name evidence="2" type="ORF">B0H63DRAFT_470700</name>
</gene>
<proteinExistence type="predicted"/>
<organism evidence="2 3">
    <name type="scientific">Podospora didyma</name>
    <dbReference type="NCBI Taxonomy" id="330526"/>
    <lineage>
        <taxon>Eukaryota</taxon>
        <taxon>Fungi</taxon>
        <taxon>Dikarya</taxon>
        <taxon>Ascomycota</taxon>
        <taxon>Pezizomycotina</taxon>
        <taxon>Sordariomycetes</taxon>
        <taxon>Sordariomycetidae</taxon>
        <taxon>Sordariales</taxon>
        <taxon>Podosporaceae</taxon>
        <taxon>Podospora</taxon>
    </lineage>
</organism>
<accession>A0AAE0U1R8</accession>
<feature type="non-terminal residue" evidence="2">
    <location>
        <position position="316"/>
    </location>
</feature>